<dbReference type="Pfam" id="PF14509">
    <property type="entry name" value="GH97_C"/>
    <property type="match status" value="1"/>
</dbReference>
<evidence type="ECO:0000259" key="9">
    <source>
        <dbReference type="Pfam" id="PF14509"/>
    </source>
</evidence>
<keyword evidence="4" id="KW-0106">Calcium</keyword>
<keyword evidence="6" id="KW-0732">Signal</keyword>
<dbReference type="InterPro" id="IPR013785">
    <property type="entry name" value="Aldolase_TIM"/>
</dbReference>
<dbReference type="RefSeq" id="WP_123125506.1">
    <property type="nucleotide sequence ID" value="NZ_RJJD01000001.1"/>
</dbReference>
<evidence type="ECO:0000256" key="3">
    <source>
        <dbReference type="ARBA" id="ARBA00022801"/>
    </source>
</evidence>
<feature type="signal peptide" evidence="6">
    <location>
        <begin position="1"/>
        <end position="25"/>
    </location>
</feature>
<evidence type="ECO:0000313" key="11">
    <source>
        <dbReference type="Proteomes" id="UP000272117"/>
    </source>
</evidence>
<dbReference type="PANTHER" id="PTHR35803:SF2">
    <property type="entry name" value="RETAINING ALPHA-GALACTOSIDASE"/>
    <property type="match status" value="1"/>
</dbReference>
<sequence>MLRNLLGKILVLQLCLLVTSTAAFAKDYLLTSPDKSIRVQVSVTDVIKWSVARNGETVMLPSPLSMTLISGEKLGVNPVVQKDSRKSVKETITAVVPVKNRFIPDVYNELKLQCKGGYVVHFRAYNDGAAYRFETQFTGREIEVQHETADFQLGGNYQVFWPQETDPEFQSHYEATFKDTTVASINSQQYGYLPLMFTSTKGTKVLLTESDLYDYPNLFLFGTGSPRLTSAFPKVILESQLKPRSDRSEQITRKAEYIARTSGKRTFPWRTVIVTDDKGLLETELVYKLATPNVLSQTAWIKPGKVAWDWYNFNNVYGVDFRAGVNTDTYKYYIDFAAHYGLEYIILDEGWSAATTNLMAPNKDLDLVALMQYANSKKVGVILWALWNTLDKDIDGILDQFVKWGVKGVKVDFMARGDQYMVNYYERVAKAAARRQLLVDLHGAYKPVGLNRKYPNVLSYEGVKGLENNKWSDIITPTHNVTVPFTRMVAGPMDFTPGAMVNSTKVGFKDVFNQPMSQGTRAHQVAMYVIYESPLQMLADSPTNYLKDPECTKFISQIPTTWDKTVALAGKSGEYVAMARQHGKNWYIGGMTNWDARDLSIPLTFLDGKAYRMEVLRDGINADRHPQDYKIETKNVKAGETIQVKMSGGGGWAAILRPVE</sequence>
<gene>
    <name evidence="10" type="ORF">EFB08_03590</name>
</gene>
<evidence type="ECO:0000256" key="2">
    <source>
        <dbReference type="ARBA" id="ARBA00011245"/>
    </source>
</evidence>
<dbReference type="Pfam" id="PF10566">
    <property type="entry name" value="Glyco_hydro_97"/>
    <property type="match status" value="1"/>
</dbReference>
<dbReference type="InterPro" id="IPR017853">
    <property type="entry name" value="GH"/>
</dbReference>
<dbReference type="InterPro" id="IPR029483">
    <property type="entry name" value="GH97_C"/>
</dbReference>
<comment type="subunit">
    <text evidence="2">Monomer.</text>
</comment>
<keyword evidence="5" id="KW-0326">Glycosidase</keyword>
<dbReference type="InterPro" id="IPR013780">
    <property type="entry name" value="Glyco_hydro_b"/>
</dbReference>
<dbReference type="AlphaFoldDB" id="A0A3M9N1K9"/>
<dbReference type="Proteomes" id="UP000272117">
    <property type="component" value="Unassembled WGS sequence"/>
</dbReference>
<proteinExistence type="predicted"/>
<keyword evidence="3 10" id="KW-0378">Hydrolase</keyword>
<dbReference type="Gene3D" id="3.20.20.70">
    <property type="entry name" value="Aldolase class I"/>
    <property type="match status" value="1"/>
</dbReference>
<dbReference type="GO" id="GO:0016798">
    <property type="term" value="F:hydrolase activity, acting on glycosyl bonds"/>
    <property type="evidence" value="ECO:0007669"/>
    <property type="project" value="UniProtKB-KW"/>
</dbReference>
<dbReference type="Gene3D" id="2.60.40.1180">
    <property type="entry name" value="Golgi alpha-mannosidase II"/>
    <property type="match status" value="1"/>
</dbReference>
<dbReference type="EMBL" id="RJJD01000001">
    <property type="protein sequence ID" value="RNI31606.1"/>
    <property type="molecule type" value="Genomic_DNA"/>
</dbReference>
<dbReference type="PANTHER" id="PTHR35803">
    <property type="entry name" value="GLUCAN 1,4-ALPHA-GLUCOSIDASE SUSB-RELATED"/>
    <property type="match status" value="1"/>
</dbReference>
<dbReference type="InterPro" id="IPR019563">
    <property type="entry name" value="GH97_catalytic"/>
</dbReference>
<dbReference type="InterPro" id="IPR029486">
    <property type="entry name" value="GH97_N"/>
</dbReference>
<dbReference type="GO" id="GO:0030246">
    <property type="term" value="F:carbohydrate binding"/>
    <property type="evidence" value="ECO:0007669"/>
    <property type="project" value="InterPro"/>
</dbReference>
<evidence type="ECO:0000256" key="6">
    <source>
        <dbReference type="SAM" id="SignalP"/>
    </source>
</evidence>
<evidence type="ECO:0000256" key="5">
    <source>
        <dbReference type="ARBA" id="ARBA00023295"/>
    </source>
</evidence>
<dbReference type="Pfam" id="PF14508">
    <property type="entry name" value="GH97_N"/>
    <property type="match status" value="1"/>
</dbReference>
<evidence type="ECO:0000256" key="4">
    <source>
        <dbReference type="ARBA" id="ARBA00022837"/>
    </source>
</evidence>
<feature type="chain" id="PRO_5018021117" evidence="6">
    <location>
        <begin position="26"/>
        <end position="660"/>
    </location>
</feature>
<reference evidence="10 11" key="1">
    <citation type="submission" date="2018-11" db="EMBL/GenBank/DDBJ databases">
        <title>Rufibacter latericius sp. nov., isolated from water in Baiyang Lake.</title>
        <authorList>
            <person name="Yang Y."/>
        </authorList>
    </citation>
    <scope>NUCLEOTIDE SEQUENCE [LARGE SCALE GENOMIC DNA]</scope>
    <source>
        <strain evidence="10 11">R-22-1c-1</strain>
    </source>
</reference>
<dbReference type="OrthoDB" id="57532at2"/>
<evidence type="ECO:0000313" key="10">
    <source>
        <dbReference type="EMBL" id="RNI31606.1"/>
    </source>
</evidence>
<comment type="caution">
    <text evidence="10">The sequence shown here is derived from an EMBL/GenBank/DDBJ whole genome shotgun (WGS) entry which is preliminary data.</text>
</comment>
<evidence type="ECO:0000259" key="8">
    <source>
        <dbReference type="Pfam" id="PF14508"/>
    </source>
</evidence>
<protein>
    <submittedName>
        <fullName evidence="10">Glycoside hydrolase family 97 protein</fullName>
    </submittedName>
</protein>
<feature type="domain" description="Glycosyl-hydrolase 97 N-terminal" evidence="8">
    <location>
        <begin position="30"/>
        <end position="292"/>
    </location>
</feature>
<evidence type="ECO:0000256" key="1">
    <source>
        <dbReference type="ARBA" id="ARBA00001913"/>
    </source>
</evidence>
<keyword evidence="11" id="KW-1185">Reference proteome</keyword>
<name>A0A3M9N1K9_9BACT</name>
<organism evidence="10 11">
    <name type="scientific">Rufibacter latericius</name>
    <dbReference type="NCBI Taxonomy" id="2487040"/>
    <lineage>
        <taxon>Bacteria</taxon>
        <taxon>Pseudomonadati</taxon>
        <taxon>Bacteroidota</taxon>
        <taxon>Cytophagia</taxon>
        <taxon>Cytophagales</taxon>
        <taxon>Hymenobacteraceae</taxon>
        <taxon>Rufibacter</taxon>
    </lineage>
</organism>
<comment type="cofactor">
    <cofactor evidence="1">
        <name>Ca(2+)</name>
        <dbReference type="ChEBI" id="CHEBI:29108"/>
    </cofactor>
</comment>
<dbReference type="SUPFAM" id="SSF51445">
    <property type="entry name" value="(Trans)glycosidases"/>
    <property type="match status" value="1"/>
</dbReference>
<accession>A0A3M9N1K9</accession>
<dbReference type="Gene3D" id="2.70.98.10">
    <property type="match status" value="1"/>
</dbReference>
<evidence type="ECO:0000259" key="7">
    <source>
        <dbReference type="Pfam" id="PF10566"/>
    </source>
</evidence>
<dbReference type="InterPro" id="IPR052720">
    <property type="entry name" value="Glycosyl_hydrolase_97"/>
</dbReference>
<feature type="domain" description="Glycosyl-hydrolase 97 C-terminal oligomerisation" evidence="9">
    <location>
        <begin position="561"/>
        <end position="656"/>
    </location>
</feature>
<feature type="domain" description="Glycosyl-hydrolase 97 catalytic" evidence="7">
    <location>
        <begin position="310"/>
        <end position="463"/>
    </location>
</feature>
<dbReference type="InterPro" id="IPR014718">
    <property type="entry name" value="GH-type_carb-bd"/>
</dbReference>